<evidence type="ECO:0008006" key="4">
    <source>
        <dbReference type="Google" id="ProtNLM"/>
    </source>
</evidence>
<dbReference type="Proteomes" id="UP001254813">
    <property type="component" value="Unassembled WGS sequence"/>
</dbReference>
<evidence type="ECO:0000313" key="3">
    <source>
        <dbReference type="Proteomes" id="UP001254813"/>
    </source>
</evidence>
<evidence type="ECO:0000313" key="2">
    <source>
        <dbReference type="EMBL" id="MDS0295297.1"/>
    </source>
</evidence>
<proteinExistence type="predicted"/>
<accession>A0ABU2G3D6</accession>
<feature type="region of interest" description="Disordered" evidence="1">
    <location>
        <begin position="244"/>
        <end position="264"/>
    </location>
</feature>
<keyword evidence="3" id="KW-1185">Reference proteome</keyword>
<protein>
    <recommendedName>
        <fullName evidence="4">Sulfatase</fullName>
    </recommendedName>
</protein>
<dbReference type="InterPro" id="IPR017850">
    <property type="entry name" value="Alkaline_phosphatase_core_sf"/>
</dbReference>
<name>A0ABU2G3D6_9EURY</name>
<dbReference type="EMBL" id="JAMQOQ010000003">
    <property type="protein sequence ID" value="MDS0295297.1"/>
    <property type="molecule type" value="Genomic_DNA"/>
</dbReference>
<gene>
    <name evidence="2" type="ORF">NDI79_14055</name>
</gene>
<evidence type="ECO:0000256" key="1">
    <source>
        <dbReference type="SAM" id="MobiDB-lite"/>
    </source>
</evidence>
<organism evidence="2 3">
    <name type="scientific">Halogeometricum luteum</name>
    <dbReference type="NCBI Taxonomy" id="2950537"/>
    <lineage>
        <taxon>Archaea</taxon>
        <taxon>Methanobacteriati</taxon>
        <taxon>Methanobacteriota</taxon>
        <taxon>Stenosarchaea group</taxon>
        <taxon>Halobacteria</taxon>
        <taxon>Halobacteriales</taxon>
        <taxon>Haloferacaceae</taxon>
        <taxon>Halogeometricum</taxon>
    </lineage>
</organism>
<reference evidence="2 3" key="1">
    <citation type="submission" date="2022-06" db="EMBL/GenBank/DDBJ databases">
        <title>Halogeometricum sp. a new haloarchaeum isolate from saline soil.</title>
        <authorList>
            <person name="Strakova D."/>
            <person name="Galisteo C."/>
            <person name="Sanchez-Porro C."/>
            <person name="Ventosa A."/>
        </authorList>
    </citation>
    <scope>NUCLEOTIDE SEQUENCE [LARGE SCALE GENOMIC DNA]</scope>
    <source>
        <strain evidence="3">S3BR25-2</strain>
    </source>
</reference>
<dbReference type="Gene3D" id="3.40.720.10">
    <property type="entry name" value="Alkaline Phosphatase, subunit A"/>
    <property type="match status" value="1"/>
</dbReference>
<comment type="caution">
    <text evidence="2">The sequence shown here is derived from an EMBL/GenBank/DDBJ whole genome shotgun (WGS) entry which is preliminary data.</text>
</comment>
<dbReference type="RefSeq" id="WP_310929169.1">
    <property type="nucleotide sequence ID" value="NZ_JAMQOQ010000003.1"/>
</dbReference>
<dbReference type="SUPFAM" id="SSF53649">
    <property type="entry name" value="Alkaline phosphatase-like"/>
    <property type="match status" value="1"/>
</dbReference>
<sequence>MDEPWENLLILDGCRYDVFEETHRLEGTLSSVESRGSNSEEFITENFSGRTFHDTVYVSANPFTEVLIEDGVFHDVVNVFDLAWDEDLRTVTPDAVVEHTRKAYERYPDKRIISHFMQPHYPFIGETGRKMSHRGLSGEVTELDRKADSADLPIWTMLRYRLSEATLEEVWTAYAENLALVLPAVEELLDVLEGKSVVTADHGNLFGEKVRPLPIRTYGHPPGFRTPELVTVPWFVPPFERHRSVRSDPPQVAADDAGDGSDDARIEQRLRDLGYV</sequence>